<reference evidence="1" key="1">
    <citation type="submission" date="2022-03" db="EMBL/GenBank/DDBJ databases">
        <authorList>
            <person name="Lindestad O."/>
        </authorList>
    </citation>
    <scope>NUCLEOTIDE SEQUENCE</scope>
</reference>
<dbReference type="AlphaFoldDB" id="A0A8S4R8X8"/>
<evidence type="ECO:0000313" key="1">
    <source>
        <dbReference type="EMBL" id="CAH2233627.1"/>
    </source>
</evidence>
<keyword evidence="2" id="KW-1185">Reference proteome</keyword>
<dbReference type="Proteomes" id="UP000838756">
    <property type="component" value="Unassembled WGS sequence"/>
</dbReference>
<organism evidence="1 2">
    <name type="scientific">Pararge aegeria aegeria</name>
    <dbReference type="NCBI Taxonomy" id="348720"/>
    <lineage>
        <taxon>Eukaryota</taxon>
        <taxon>Metazoa</taxon>
        <taxon>Ecdysozoa</taxon>
        <taxon>Arthropoda</taxon>
        <taxon>Hexapoda</taxon>
        <taxon>Insecta</taxon>
        <taxon>Pterygota</taxon>
        <taxon>Neoptera</taxon>
        <taxon>Endopterygota</taxon>
        <taxon>Lepidoptera</taxon>
        <taxon>Glossata</taxon>
        <taxon>Ditrysia</taxon>
        <taxon>Papilionoidea</taxon>
        <taxon>Nymphalidae</taxon>
        <taxon>Satyrinae</taxon>
        <taxon>Satyrini</taxon>
        <taxon>Parargina</taxon>
        <taxon>Pararge</taxon>
    </lineage>
</organism>
<comment type="caution">
    <text evidence="1">The sequence shown here is derived from an EMBL/GenBank/DDBJ whole genome shotgun (WGS) entry which is preliminary data.</text>
</comment>
<protein>
    <submittedName>
        <fullName evidence="1">Jg1577 protein</fullName>
    </submittedName>
</protein>
<accession>A0A8S4R8X8</accession>
<proteinExistence type="predicted"/>
<evidence type="ECO:0000313" key="2">
    <source>
        <dbReference type="Proteomes" id="UP000838756"/>
    </source>
</evidence>
<dbReference type="EMBL" id="CAKXAJ010024985">
    <property type="protein sequence ID" value="CAH2233627.1"/>
    <property type="molecule type" value="Genomic_DNA"/>
</dbReference>
<sequence length="96" mass="11157">MDVRARDKDFEQLAFYFASFLDLDIESCRVTMSQNISKREKAILYQIKKKIMIMSNLSALNRVTHRMPTMGHGATSDALFTFMRNRTTPPRPRGQI</sequence>
<gene>
    <name evidence="1" type="primary">jg1577</name>
    <name evidence="1" type="ORF">PAEG_LOCUS11570</name>
</gene>
<name>A0A8S4R8X8_9NEOP</name>